<dbReference type="RefSeq" id="WP_274152091.1">
    <property type="nucleotide sequence ID" value="NZ_CP117812.1"/>
</dbReference>
<organism evidence="6 7">
    <name type="scientific">Lentisphaera profundi</name>
    <dbReference type="NCBI Taxonomy" id="1658616"/>
    <lineage>
        <taxon>Bacteria</taxon>
        <taxon>Pseudomonadati</taxon>
        <taxon>Lentisphaerota</taxon>
        <taxon>Lentisphaeria</taxon>
        <taxon>Lentisphaerales</taxon>
        <taxon>Lentisphaeraceae</taxon>
        <taxon>Lentisphaera</taxon>
    </lineage>
</organism>
<dbReference type="PANTHER" id="PTHR43133:SF8">
    <property type="entry name" value="RNA POLYMERASE SIGMA FACTOR HI_1459-RELATED"/>
    <property type="match status" value="1"/>
</dbReference>
<keyword evidence="3" id="KW-0238">DNA-binding</keyword>
<sequence length="196" mass="23823">MSKWNTRHTLIQRAQSQRDNETWEEFVQAYEKFIFYMLHQMKIPQVMIDDLAQEILLNLWTKINNYSKEKGKFRPWLTRVIRNSTSDFIKKDLRYNKRQETLFSLQQNLAQVSETDFEKIIDREWRTYMIELTLNDIEGQVSKTAIEVFRLSMKEVPVEKIAAQMNISKNSVYTLKNRVKDQFTSRLRYYRNELEF</sequence>
<evidence type="ECO:0000313" key="7">
    <source>
        <dbReference type="Proteomes" id="UP001214250"/>
    </source>
</evidence>
<dbReference type="InterPro" id="IPR007627">
    <property type="entry name" value="RNA_pol_sigma70_r2"/>
</dbReference>
<evidence type="ECO:0000256" key="4">
    <source>
        <dbReference type="ARBA" id="ARBA00023163"/>
    </source>
</evidence>
<name>A0ABY7VWN1_9BACT</name>
<dbReference type="Proteomes" id="UP001214250">
    <property type="component" value="Chromosome 2"/>
</dbReference>
<dbReference type="InterPro" id="IPR014284">
    <property type="entry name" value="RNA_pol_sigma-70_dom"/>
</dbReference>
<evidence type="ECO:0000256" key="3">
    <source>
        <dbReference type="ARBA" id="ARBA00023125"/>
    </source>
</evidence>
<accession>A0ABY7VWN1</accession>
<keyword evidence="2" id="KW-0731">Sigma factor</keyword>
<keyword evidence="4" id="KW-0804">Transcription</keyword>
<dbReference type="InterPro" id="IPR013325">
    <property type="entry name" value="RNA_pol_sigma_r2"/>
</dbReference>
<dbReference type="Pfam" id="PF04542">
    <property type="entry name" value="Sigma70_r2"/>
    <property type="match status" value="1"/>
</dbReference>
<dbReference type="EMBL" id="CP117812">
    <property type="protein sequence ID" value="WDE97600.1"/>
    <property type="molecule type" value="Genomic_DNA"/>
</dbReference>
<keyword evidence="7" id="KW-1185">Reference proteome</keyword>
<keyword evidence="1" id="KW-0805">Transcription regulation</keyword>
<evidence type="ECO:0000256" key="2">
    <source>
        <dbReference type="ARBA" id="ARBA00023082"/>
    </source>
</evidence>
<dbReference type="InterPro" id="IPR039425">
    <property type="entry name" value="RNA_pol_sigma-70-like"/>
</dbReference>
<dbReference type="SUPFAM" id="SSF88946">
    <property type="entry name" value="Sigma2 domain of RNA polymerase sigma factors"/>
    <property type="match status" value="1"/>
</dbReference>
<reference evidence="6 7" key="1">
    <citation type="submission" date="2023-02" db="EMBL/GenBank/DDBJ databases">
        <title>Genome sequence of Lentisphaera profundi SAORIC-696.</title>
        <authorList>
            <person name="Kim e."/>
            <person name="Cho J.-C."/>
            <person name="Choi A."/>
            <person name="Kang I."/>
        </authorList>
    </citation>
    <scope>NUCLEOTIDE SEQUENCE [LARGE SCALE GENOMIC DNA]</scope>
    <source>
        <strain evidence="6 7">SAORIC-696</strain>
    </source>
</reference>
<dbReference type="PANTHER" id="PTHR43133">
    <property type="entry name" value="RNA POLYMERASE ECF-TYPE SIGMA FACTO"/>
    <property type="match status" value="1"/>
</dbReference>
<evidence type="ECO:0000256" key="1">
    <source>
        <dbReference type="ARBA" id="ARBA00023015"/>
    </source>
</evidence>
<dbReference type="Gene3D" id="1.10.1740.10">
    <property type="match status" value="1"/>
</dbReference>
<proteinExistence type="predicted"/>
<gene>
    <name evidence="6" type="ORF">PQO03_17370</name>
</gene>
<feature type="domain" description="RNA polymerase sigma-70 region 2" evidence="5">
    <location>
        <begin position="26"/>
        <end position="92"/>
    </location>
</feature>
<evidence type="ECO:0000259" key="5">
    <source>
        <dbReference type="Pfam" id="PF04542"/>
    </source>
</evidence>
<evidence type="ECO:0000313" key="6">
    <source>
        <dbReference type="EMBL" id="WDE97600.1"/>
    </source>
</evidence>
<dbReference type="NCBIfam" id="TIGR02937">
    <property type="entry name" value="sigma70-ECF"/>
    <property type="match status" value="1"/>
</dbReference>
<protein>
    <submittedName>
        <fullName evidence="6">Sigma-70 family RNA polymerase sigma factor</fullName>
    </submittedName>
</protein>